<name>A0A9W6KDT1_9ACTN</name>
<dbReference type="Pfam" id="PF02446">
    <property type="entry name" value="Glyco_hydro_77"/>
    <property type="match status" value="1"/>
</dbReference>
<keyword evidence="6 10" id="KW-0808">Transferase</keyword>
<accession>A0A9W6KDT1</accession>
<sequence length="578" mass="61965">MGKTGRVSDESRSALEASAAARGVATWYETAGHRRVDIDPEVVRSVMALLEPRTAAPAPVSAGVSLPEVPRTWGWMLQLYGLRSTESWGVGDFADLAAFARWAALTGAGAILVNPLHAVAPVDPMPSSPYSPSSRRFVNPLYLRIADLPEYRAADSSLRAQVDALRPPAAELIDYDAVWRAKRAALALLAPTAIADTADLAPALRDFAVYTALAEVHGVDWREWPPPLRHPGPDAYAAAEPARVAFHVWLQQRCAAQLEAANAAAASMAVGIVHDLAVGIDPGGADAWTLQDVIARGAKVGAPPDAFNQQGQDWGLATWSPDRLAATGYAAYRELLRGIFAHAGGLRVDHVAGLWRLWWIPPGQGATRGAYVHYDPEAMLGVLIEEAVKAGAVVVGEDLGTVEPIVTETLQHRNILGSAVLWFTRDDDGRFIPPAQWPANAMASISTHDLPTALGFLTAEHVHARAEAGALTRPVDEELAAAAADRAALLELLVAEGLATDTSTDAELVVAMHRLLTRTPCRILLASPYDVLGEPRQPNLPGTSAEYPNWRIPLPLTLEHLTADPRMLQIAELFDSRS</sequence>
<keyword evidence="12" id="KW-1185">Reference proteome</keyword>
<dbReference type="GO" id="GO:0005975">
    <property type="term" value="P:carbohydrate metabolic process"/>
    <property type="evidence" value="ECO:0007669"/>
    <property type="project" value="InterPro"/>
</dbReference>
<protein>
    <recommendedName>
        <fullName evidence="4 10">4-alpha-glucanotransferase</fullName>
        <ecNumber evidence="3 10">2.4.1.25</ecNumber>
    </recommendedName>
    <alternativeName>
        <fullName evidence="8 10">Amylomaltase</fullName>
    </alternativeName>
    <alternativeName>
        <fullName evidence="9 10">Disproportionating enzyme</fullName>
    </alternativeName>
</protein>
<evidence type="ECO:0000313" key="12">
    <source>
        <dbReference type="Proteomes" id="UP001143480"/>
    </source>
</evidence>
<dbReference type="NCBIfam" id="TIGR00217">
    <property type="entry name" value="malQ"/>
    <property type="match status" value="1"/>
</dbReference>
<gene>
    <name evidence="11" type="primary">malQ</name>
    <name evidence="11" type="ORF">GCM10017581_014030</name>
</gene>
<dbReference type="SUPFAM" id="SSF51445">
    <property type="entry name" value="(Trans)glycosidases"/>
    <property type="match status" value="1"/>
</dbReference>
<evidence type="ECO:0000256" key="6">
    <source>
        <dbReference type="ARBA" id="ARBA00022679"/>
    </source>
</evidence>
<dbReference type="PANTHER" id="PTHR32438:SF5">
    <property type="entry name" value="4-ALPHA-GLUCANOTRANSFERASE DPE1, CHLOROPLASTIC_AMYLOPLASTIC"/>
    <property type="match status" value="1"/>
</dbReference>
<keyword evidence="5 10" id="KW-0328">Glycosyltransferase</keyword>
<comment type="catalytic activity">
    <reaction evidence="1 10">
        <text>Transfers a segment of a (1-&gt;4)-alpha-D-glucan to a new position in an acceptor, which may be glucose or a (1-&gt;4)-alpha-D-glucan.</text>
        <dbReference type="EC" id="2.4.1.25"/>
    </reaction>
</comment>
<evidence type="ECO:0000256" key="4">
    <source>
        <dbReference type="ARBA" id="ARBA00020295"/>
    </source>
</evidence>
<evidence type="ECO:0000256" key="2">
    <source>
        <dbReference type="ARBA" id="ARBA00005684"/>
    </source>
</evidence>
<dbReference type="Proteomes" id="UP001143480">
    <property type="component" value="Unassembled WGS sequence"/>
</dbReference>
<evidence type="ECO:0000256" key="10">
    <source>
        <dbReference type="RuleBase" id="RU361207"/>
    </source>
</evidence>
<evidence type="ECO:0000256" key="9">
    <source>
        <dbReference type="ARBA" id="ARBA00031501"/>
    </source>
</evidence>
<evidence type="ECO:0000256" key="7">
    <source>
        <dbReference type="ARBA" id="ARBA00023277"/>
    </source>
</evidence>
<comment type="caution">
    <text evidence="11">The sequence shown here is derived from an EMBL/GenBank/DDBJ whole genome shotgun (WGS) entry which is preliminary data.</text>
</comment>
<dbReference type="Gene3D" id="3.20.20.80">
    <property type="entry name" value="Glycosidases"/>
    <property type="match status" value="1"/>
</dbReference>
<keyword evidence="7 10" id="KW-0119">Carbohydrate metabolism</keyword>
<dbReference type="InterPro" id="IPR003385">
    <property type="entry name" value="Glyco_hydro_77"/>
</dbReference>
<dbReference type="EMBL" id="BSFP01000005">
    <property type="protein sequence ID" value="GLK99662.1"/>
    <property type="molecule type" value="Genomic_DNA"/>
</dbReference>
<comment type="similarity">
    <text evidence="2 10">Belongs to the disproportionating enzyme family.</text>
</comment>
<dbReference type="InterPro" id="IPR017853">
    <property type="entry name" value="GH"/>
</dbReference>
<reference evidence="11" key="1">
    <citation type="journal article" date="2014" name="Int. J. Syst. Evol. Microbiol.">
        <title>Complete genome sequence of Corynebacterium casei LMG S-19264T (=DSM 44701T), isolated from a smear-ripened cheese.</title>
        <authorList>
            <consortium name="US DOE Joint Genome Institute (JGI-PGF)"/>
            <person name="Walter F."/>
            <person name="Albersmeier A."/>
            <person name="Kalinowski J."/>
            <person name="Ruckert C."/>
        </authorList>
    </citation>
    <scope>NUCLEOTIDE SEQUENCE</scope>
    <source>
        <strain evidence="11">VKM Ac-1321</strain>
    </source>
</reference>
<dbReference type="GO" id="GO:0004134">
    <property type="term" value="F:4-alpha-glucanotransferase activity"/>
    <property type="evidence" value="ECO:0007669"/>
    <property type="project" value="UniProtKB-EC"/>
</dbReference>
<dbReference type="PANTHER" id="PTHR32438">
    <property type="entry name" value="4-ALPHA-GLUCANOTRANSFERASE DPE1, CHLOROPLASTIC/AMYLOPLASTIC"/>
    <property type="match status" value="1"/>
</dbReference>
<proteinExistence type="inferred from homology"/>
<evidence type="ECO:0000313" key="11">
    <source>
        <dbReference type="EMBL" id="GLK99662.1"/>
    </source>
</evidence>
<evidence type="ECO:0000256" key="3">
    <source>
        <dbReference type="ARBA" id="ARBA00012560"/>
    </source>
</evidence>
<reference evidence="11" key="2">
    <citation type="submission" date="2023-01" db="EMBL/GenBank/DDBJ databases">
        <authorList>
            <person name="Sun Q."/>
            <person name="Evtushenko L."/>
        </authorList>
    </citation>
    <scope>NUCLEOTIDE SEQUENCE</scope>
    <source>
        <strain evidence="11">VKM Ac-1321</strain>
    </source>
</reference>
<dbReference type="AlphaFoldDB" id="A0A9W6KDT1"/>
<evidence type="ECO:0000256" key="1">
    <source>
        <dbReference type="ARBA" id="ARBA00000439"/>
    </source>
</evidence>
<evidence type="ECO:0000256" key="8">
    <source>
        <dbReference type="ARBA" id="ARBA00031423"/>
    </source>
</evidence>
<evidence type="ECO:0000256" key="5">
    <source>
        <dbReference type="ARBA" id="ARBA00022676"/>
    </source>
</evidence>
<dbReference type="EC" id="2.4.1.25" evidence="3 10"/>
<organism evidence="11 12">
    <name type="scientific">Dactylosporangium matsuzakiense</name>
    <dbReference type="NCBI Taxonomy" id="53360"/>
    <lineage>
        <taxon>Bacteria</taxon>
        <taxon>Bacillati</taxon>
        <taxon>Actinomycetota</taxon>
        <taxon>Actinomycetes</taxon>
        <taxon>Micromonosporales</taxon>
        <taxon>Micromonosporaceae</taxon>
        <taxon>Dactylosporangium</taxon>
    </lineage>
</organism>